<dbReference type="EMBL" id="CH981527">
    <property type="protein sequence ID" value="EDK45127.1"/>
    <property type="molecule type" value="Genomic_DNA"/>
</dbReference>
<dbReference type="eggNOG" id="KOG4394">
    <property type="taxonomic scope" value="Eukaryota"/>
</dbReference>
<dbReference type="STRING" id="379508.A5E119"/>
<feature type="compositionally biased region" description="Basic residues" evidence="5">
    <location>
        <begin position="1"/>
        <end position="11"/>
    </location>
</feature>
<dbReference type="GO" id="GO:0008033">
    <property type="term" value="P:tRNA processing"/>
    <property type="evidence" value="ECO:0007669"/>
    <property type="project" value="UniProtKB-KW"/>
</dbReference>
<keyword evidence="1" id="KW-0819">tRNA processing</keyword>
<evidence type="ECO:0000256" key="4">
    <source>
        <dbReference type="ARBA" id="ARBA00038402"/>
    </source>
</evidence>
<dbReference type="OrthoDB" id="128536at2759"/>
<organism evidence="6 7">
    <name type="scientific">Lodderomyces elongisporus (strain ATCC 11503 / CBS 2605 / JCM 1781 / NBRC 1676 / NRRL YB-4239)</name>
    <name type="common">Yeast</name>
    <name type="synonym">Saccharomyces elongisporus</name>
    <dbReference type="NCBI Taxonomy" id="379508"/>
    <lineage>
        <taxon>Eukaryota</taxon>
        <taxon>Fungi</taxon>
        <taxon>Dikarya</taxon>
        <taxon>Ascomycota</taxon>
        <taxon>Saccharomycotina</taxon>
        <taxon>Pichiomycetes</taxon>
        <taxon>Debaryomycetaceae</taxon>
        <taxon>Candida/Lodderomyces clade</taxon>
        <taxon>Lodderomyces</taxon>
    </lineage>
</organism>
<feature type="region of interest" description="Disordered" evidence="5">
    <location>
        <begin position="1"/>
        <end position="20"/>
    </location>
</feature>
<dbReference type="HOGENOM" id="CLU_079140_4_0_1"/>
<evidence type="ECO:0000256" key="5">
    <source>
        <dbReference type="SAM" id="MobiDB-lite"/>
    </source>
</evidence>
<feature type="region of interest" description="Disordered" evidence="5">
    <location>
        <begin position="144"/>
        <end position="165"/>
    </location>
</feature>
<dbReference type="InParanoid" id="A5E119"/>
<dbReference type="FunCoup" id="A5E119">
    <property type="interactions" value="12"/>
</dbReference>
<dbReference type="KEGG" id="lel:PVL30_002804"/>
<dbReference type="GeneID" id="5232357"/>
<feature type="compositionally biased region" description="Polar residues" evidence="5">
    <location>
        <begin position="156"/>
        <end position="165"/>
    </location>
</feature>
<keyword evidence="7" id="KW-1185">Reference proteome</keyword>
<name>A5E119_LODEL</name>
<reference evidence="6 7" key="1">
    <citation type="journal article" date="2009" name="Nature">
        <title>Evolution of pathogenicity and sexual reproduction in eight Candida genomes.</title>
        <authorList>
            <person name="Butler G."/>
            <person name="Rasmussen M.D."/>
            <person name="Lin M.F."/>
            <person name="Santos M.A."/>
            <person name="Sakthikumar S."/>
            <person name="Munro C.A."/>
            <person name="Rheinbay E."/>
            <person name="Grabherr M."/>
            <person name="Forche A."/>
            <person name="Reedy J.L."/>
            <person name="Agrafioti I."/>
            <person name="Arnaud M.B."/>
            <person name="Bates S."/>
            <person name="Brown A.J."/>
            <person name="Brunke S."/>
            <person name="Costanzo M.C."/>
            <person name="Fitzpatrick D.A."/>
            <person name="de Groot P.W."/>
            <person name="Harris D."/>
            <person name="Hoyer L.L."/>
            <person name="Hube B."/>
            <person name="Klis F.M."/>
            <person name="Kodira C."/>
            <person name="Lennard N."/>
            <person name="Logue M.E."/>
            <person name="Martin R."/>
            <person name="Neiman A.M."/>
            <person name="Nikolaou E."/>
            <person name="Quail M.A."/>
            <person name="Quinn J."/>
            <person name="Santos M.C."/>
            <person name="Schmitzberger F.F."/>
            <person name="Sherlock G."/>
            <person name="Shah P."/>
            <person name="Silverstein K.A."/>
            <person name="Skrzypek M.S."/>
            <person name="Soll D."/>
            <person name="Staggs R."/>
            <person name="Stansfield I."/>
            <person name="Stumpf M.P."/>
            <person name="Sudbery P.E."/>
            <person name="Srikantha T."/>
            <person name="Zeng Q."/>
            <person name="Berman J."/>
            <person name="Berriman M."/>
            <person name="Heitman J."/>
            <person name="Gow N.A."/>
            <person name="Lorenz M.C."/>
            <person name="Birren B.W."/>
            <person name="Kellis M."/>
            <person name="Cuomo C.A."/>
        </authorList>
    </citation>
    <scope>NUCLEOTIDE SEQUENCE [LARGE SCALE GENOMIC DNA]</scope>
    <source>
        <strain evidence="7">ATCC 11503 / BCRC 21390 / CBS 2605 / JCM 1781 / NBRC 1676 / NRRL YB-4239</strain>
    </source>
</reference>
<dbReference type="Gene3D" id="6.20.50.20">
    <property type="match status" value="1"/>
</dbReference>
<dbReference type="PANTHER" id="PTHR14742:SF0">
    <property type="entry name" value="RIBONUCLEASE P PROTEIN SUBUNIT P21"/>
    <property type="match status" value="1"/>
</dbReference>
<dbReference type="PANTHER" id="PTHR14742">
    <property type="entry name" value="RIBONUCLEASE P SUBUNIT P21"/>
    <property type="match status" value="1"/>
</dbReference>
<dbReference type="InterPro" id="IPR007175">
    <property type="entry name" value="Rpr2/Snm1/Rpp21"/>
</dbReference>
<keyword evidence="2" id="KW-0479">Metal-binding</keyword>
<accession>A5E119</accession>
<evidence type="ECO:0000313" key="7">
    <source>
        <dbReference type="Proteomes" id="UP000001996"/>
    </source>
</evidence>
<sequence length="165" mass="18675">MGKKDKQKQKGKQLGAARDIPNKENNSRLTYLYHLSNLFTTTTQNGSHLTQLARGYTRSMDLIAKKTVSKVSPEVKRTICKKCHTLLIPGLTMSMYIENLTKGAQNEKGDVFVNKCLLCGKCKRFPVGRDRNYVPFHQRNAVKETVEEGEEEGDSQKNQNKIIGE</sequence>
<dbReference type="GO" id="GO:0005655">
    <property type="term" value="C:nucleolar ribonuclease P complex"/>
    <property type="evidence" value="ECO:0007669"/>
    <property type="project" value="TreeGrafter"/>
</dbReference>
<dbReference type="RefSeq" id="XP_001525378.1">
    <property type="nucleotide sequence ID" value="XM_001525328.1"/>
</dbReference>
<proteinExistence type="inferred from homology"/>
<keyword evidence="3" id="KW-0862">Zinc</keyword>
<dbReference type="VEuPathDB" id="FungiDB:LELG_03306"/>
<evidence type="ECO:0000313" key="6">
    <source>
        <dbReference type="EMBL" id="EDK45127.1"/>
    </source>
</evidence>
<dbReference type="Proteomes" id="UP000001996">
    <property type="component" value="Unassembled WGS sequence"/>
</dbReference>
<protein>
    <submittedName>
        <fullName evidence="6">Uncharacterized protein</fullName>
    </submittedName>
</protein>
<evidence type="ECO:0000256" key="2">
    <source>
        <dbReference type="ARBA" id="ARBA00022723"/>
    </source>
</evidence>
<dbReference type="Pfam" id="PF04032">
    <property type="entry name" value="Rpr2"/>
    <property type="match status" value="1"/>
</dbReference>
<gene>
    <name evidence="6" type="ORF">LELG_03306</name>
</gene>
<comment type="similarity">
    <text evidence="4">Belongs to the eukaryotic/archaeal RNase P protein component 4 family.</text>
</comment>
<dbReference type="GO" id="GO:0046872">
    <property type="term" value="F:metal ion binding"/>
    <property type="evidence" value="ECO:0007669"/>
    <property type="project" value="UniProtKB-KW"/>
</dbReference>
<evidence type="ECO:0000256" key="3">
    <source>
        <dbReference type="ARBA" id="ARBA00022833"/>
    </source>
</evidence>
<evidence type="ECO:0000256" key="1">
    <source>
        <dbReference type="ARBA" id="ARBA00022694"/>
    </source>
</evidence>
<dbReference type="AlphaFoldDB" id="A5E119"/>
<dbReference type="OMA" id="DPKHLLW"/>